<dbReference type="RefSeq" id="WP_068042426.1">
    <property type="nucleotide sequence ID" value="NZ_JAAXOO010000005.1"/>
</dbReference>
<evidence type="ECO:0000313" key="1">
    <source>
        <dbReference type="EMBL" id="NKY35330.1"/>
    </source>
</evidence>
<reference evidence="1 2" key="1">
    <citation type="submission" date="2020-04" db="EMBL/GenBank/DDBJ databases">
        <title>MicrobeNet Type strains.</title>
        <authorList>
            <person name="Nicholson A.C."/>
        </authorList>
    </citation>
    <scope>NUCLEOTIDE SEQUENCE [LARGE SCALE GENOMIC DNA]</scope>
    <source>
        <strain evidence="1 2">DSM 45078</strain>
    </source>
</reference>
<sequence length="110" mass="12501">MDLWAMVDRGPRRYWKTFGRRIDLDGRHSWLRAPVLTEVDGVVEDNWLRAEAERVDGRIEDNPEAGLLADIRTLGGASASRSTIAFWHHSSRLSLRPISFAPEKLSTTDV</sequence>
<dbReference type="EMBL" id="JAAXOO010000005">
    <property type="protein sequence ID" value="NKY35330.1"/>
    <property type="molecule type" value="Genomic_DNA"/>
</dbReference>
<protein>
    <submittedName>
        <fullName evidence="1">Uncharacterized protein</fullName>
    </submittedName>
</protein>
<organism evidence="1 2">
    <name type="scientific">Nocardia speluncae</name>
    <dbReference type="NCBI Taxonomy" id="419477"/>
    <lineage>
        <taxon>Bacteria</taxon>
        <taxon>Bacillati</taxon>
        <taxon>Actinomycetota</taxon>
        <taxon>Actinomycetes</taxon>
        <taxon>Mycobacteriales</taxon>
        <taxon>Nocardiaceae</taxon>
        <taxon>Nocardia</taxon>
    </lineage>
</organism>
<keyword evidence="2" id="KW-1185">Reference proteome</keyword>
<name>A0A846XL22_9NOCA</name>
<gene>
    <name evidence="1" type="ORF">HGA13_19985</name>
</gene>
<evidence type="ECO:0000313" key="2">
    <source>
        <dbReference type="Proteomes" id="UP000565715"/>
    </source>
</evidence>
<dbReference type="Proteomes" id="UP000565715">
    <property type="component" value="Unassembled WGS sequence"/>
</dbReference>
<dbReference type="AlphaFoldDB" id="A0A846XL22"/>
<comment type="caution">
    <text evidence="1">The sequence shown here is derived from an EMBL/GenBank/DDBJ whole genome shotgun (WGS) entry which is preliminary data.</text>
</comment>
<accession>A0A846XL22</accession>
<proteinExistence type="predicted"/>